<keyword evidence="2" id="KW-1185">Reference proteome</keyword>
<gene>
    <name evidence="1" type="ORF">Nepgr_010931</name>
</gene>
<name>A0AAD3XLW2_NEPGR</name>
<dbReference type="AlphaFoldDB" id="A0AAD3XLW2"/>
<comment type="caution">
    <text evidence="1">The sequence shown here is derived from an EMBL/GenBank/DDBJ whole genome shotgun (WGS) entry which is preliminary data.</text>
</comment>
<evidence type="ECO:0000313" key="1">
    <source>
        <dbReference type="EMBL" id="GMH09091.1"/>
    </source>
</evidence>
<organism evidence="1 2">
    <name type="scientific">Nepenthes gracilis</name>
    <name type="common">Slender pitcher plant</name>
    <dbReference type="NCBI Taxonomy" id="150966"/>
    <lineage>
        <taxon>Eukaryota</taxon>
        <taxon>Viridiplantae</taxon>
        <taxon>Streptophyta</taxon>
        <taxon>Embryophyta</taxon>
        <taxon>Tracheophyta</taxon>
        <taxon>Spermatophyta</taxon>
        <taxon>Magnoliopsida</taxon>
        <taxon>eudicotyledons</taxon>
        <taxon>Gunneridae</taxon>
        <taxon>Pentapetalae</taxon>
        <taxon>Caryophyllales</taxon>
        <taxon>Nepenthaceae</taxon>
        <taxon>Nepenthes</taxon>
    </lineage>
</organism>
<sequence length="91" mass="10388">MDINLPSQELIALVIQLMIVWQNSLPTSHQIRSHPKAGNEATRRLRNIHLRSYWKLISVKFFVTFGVFPLKALVEHEDNPIDLSRDVGVAG</sequence>
<dbReference type="EMBL" id="BSYO01000008">
    <property type="protein sequence ID" value="GMH09091.1"/>
    <property type="molecule type" value="Genomic_DNA"/>
</dbReference>
<proteinExistence type="predicted"/>
<evidence type="ECO:0000313" key="2">
    <source>
        <dbReference type="Proteomes" id="UP001279734"/>
    </source>
</evidence>
<dbReference type="Proteomes" id="UP001279734">
    <property type="component" value="Unassembled WGS sequence"/>
</dbReference>
<protein>
    <submittedName>
        <fullName evidence="1">Uncharacterized protein</fullName>
    </submittedName>
</protein>
<reference evidence="1" key="1">
    <citation type="submission" date="2023-05" db="EMBL/GenBank/DDBJ databases">
        <title>Nepenthes gracilis genome sequencing.</title>
        <authorList>
            <person name="Fukushima K."/>
        </authorList>
    </citation>
    <scope>NUCLEOTIDE SEQUENCE</scope>
    <source>
        <strain evidence="1">SING2019-196</strain>
    </source>
</reference>
<accession>A0AAD3XLW2</accession>